<comment type="caution">
    <text evidence="1">The sequence shown here is derived from an EMBL/GenBank/DDBJ whole genome shotgun (WGS) entry which is preliminary data.</text>
</comment>
<protein>
    <submittedName>
        <fullName evidence="1">Uncharacterized protein</fullName>
    </submittedName>
</protein>
<gene>
    <name evidence="1" type="ORF">PPL_08845</name>
</gene>
<organism evidence="1 2">
    <name type="scientific">Heterostelium pallidum (strain ATCC 26659 / Pp 5 / PN500)</name>
    <name type="common">Cellular slime mold</name>
    <name type="synonym">Polysphondylium pallidum</name>
    <dbReference type="NCBI Taxonomy" id="670386"/>
    <lineage>
        <taxon>Eukaryota</taxon>
        <taxon>Amoebozoa</taxon>
        <taxon>Evosea</taxon>
        <taxon>Eumycetozoa</taxon>
        <taxon>Dictyostelia</taxon>
        <taxon>Acytosteliales</taxon>
        <taxon>Acytosteliaceae</taxon>
        <taxon>Heterostelium</taxon>
    </lineage>
</organism>
<dbReference type="InParanoid" id="D3BJW5"/>
<sequence length="61" mass="6455">MLYKSLSQLVASSSSSIKANTTGSTGMNGFQSSNQTALLDAHITDVNVLDIITIDCLDIHL</sequence>
<dbReference type="Proteomes" id="UP000001396">
    <property type="component" value="Unassembled WGS sequence"/>
</dbReference>
<reference evidence="1 2" key="1">
    <citation type="journal article" date="2011" name="Genome Res.">
        <title>Phylogeny-wide analysis of social amoeba genomes highlights ancient origins for complex intercellular communication.</title>
        <authorList>
            <person name="Heidel A.J."/>
            <person name="Lawal H.M."/>
            <person name="Felder M."/>
            <person name="Schilde C."/>
            <person name="Helps N.R."/>
            <person name="Tunggal B."/>
            <person name="Rivero F."/>
            <person name="John U."/>
            <person name="Schleicher M."/>
            <person name="Eichinger L."/>
            <person name="Platzer M."/>
            <person name="Noegel A.A."/>
            <person name="Schaap P."/>
            <person name="Gloeckner G."/>
        </authorList>
    </citation>
    <scope>NUCLEOTIDE SEQUENCE [LARGE SCALE GENOMIC DNA]</scope>
    <source>
        <strain evidence="2">ATCC 26659 / Pp 5 / PN500</strain>
    </source>
</reference>
<evidence type="ECO:0000313" key="2">
    <source>
        <dbReference type="Proteomes" id="UP000001396"/>
    </source>
</evidence>
<accession>D3BJW5</accession>
<proteinExistence type="predicted"/>
<dbReference type="EMBL" id="ADBJ01000038">
    <property type="protein sequence ID" value="EFA78195.1"/>
    <property type="molecule type" value="Genomic_DNA"/>
</dbReference>
<name>D3BJW5_HETP5</name>
<dbReference type="AlphaFoldDB" id="D3BJW5"/>
<keyword evidence="2" id="KW-1185">Reference proteome</keyword>
<evidence type="ECO:0000313" key="1">
    <source>
        <dbReference type="EMBL" id="EFA78195.1"/>
    </source>
</evidence>
<dbReference type="GeneID" id="31364322"/>
<dbReference type="RefSeq" id="XP_020430321.1">
    <property type="nucleotide sequence ID" value="XM_020579646.1"/>
</dbReference>